<keyword evidence="5" id="KW-1185">Reference proteome</keyword>
<feature type="region of interest" description="Disordered" evidence="1">
    <location>
        <begin position="1"/>
        <end position="22"/>
    </location>
</feature>
<comment type="caution">
    <text evidence="4">The sequence shown here is derived from an EMBL/GenBank/DDBJ whole genome shotgun (WGS) entry which is preliminary data.</text>
</comment>
<evidence type="ECO:0000259" key="3">
    <source>
        <dbReference type="Pfam" id="PF25881"/>
    </source>
</evidence>
<proteinExistence type="predicted"/>
<gene>
    <name evidence="4" type="ORF">FOZ76_03835</name>
</gene>
<dbReference type="Pfam" id="PF25881">
    <property type="entry name" value="HH_YBHG"/>
    <property type="match status" value="1"/>
</dbReference>
<accession>A0A556AYC4</accession>
<dbReference type="PANTHER" id="PTHR30438:SF1">
    <property type="entry name" value="36 KDA ANTIGEN"/>
    <property type="match status" value="1"/>
</dbReference>
<feature type="compositionally biased region" description="Low complexity" evidence="1">
    <location>
        <begin position="1"/>
        <end position="14"/>
    </location>
</feature>
<keyword evidence="2" id="KW-0472">Membrane</keyword>
<dbReference type="AlphaFoldDB" id="A0A556AYC4"/>
<protein>
    <submittedName>
        <fullName evidence="4">Biotin/lipoyl-binding protein</fullName>
    </submittedName>
</protein>
<evidence type="ECO:0000256" key="1">
    <source>
        <dbReference type="SAM" id="MobiDB-lite"/>
    </source>
</evidence>
<dbReference type="EMBL" id="VLTJ01000007">
    <property type="protein sequence ID" value="TSH97931.1"/>
    <property type="molecule type" value="Genomic_DNA"/>
</dbReference>
<feature type="transmembrane region" description="Helical" evidence="2">
    <location>
        <begin position="27"/>
        <end position="47"/>
    </location>
</feature>
<dbReference type="RefSeq" id="WP_143946813.1">
    <property type="nucleotide sequence ID" value="NZ_BAABMB010000004.1"/>
</dbReference>
<dbReference type="Gene3D" id="2.40.30.170">
    <property type="match status" value="1"/>
</dbReference>
<keyword evidence="2" id="KW-0812">Transmembrane</keyword>
<dbReference type="InterPro" id="IPR059052">
    <property type="entry name" value="HH_YbhG-like"/>
</dbReference>
<dbReference type="Gene3D" id="1.10.287.470">
    <property type="entry name" value="Helix hairpin bin"/>
    <property type="match status" value="1"/>
</dbReference>
<dbReference type="Proteomes" id="UP000318405">
    <property type="component" value="Unassembled WGS sequence"/>
</dbReference>
<feature type="region of interest" description="Disordered" evidence="1">
    <location>
        <begin position="217"/>
        <end position="237"/>
    </location>
</feature>
<evidence type="ECO:0000256" key="2">
    <source>
        <dbReference type="SAM" id="Phobius"/>
    </source>
</evidence>
<dbReference type="Gene3D" id="2.40.50.100">
    <property type="match status" value="1"/>
</dbReference>
<feature type="domain" description="YbhG-like alpha-helical hairpin" evidence="3">
    <location>
        <begin position="100"/>
        <end position="219"/>
    </location>
</feature>
<dbReference type="OrthoDB" id="9793801at2"/>
<keyword evidence="2" id="KW-1133">Transmembrane helix</keyword>
<organism evidence="4 5">
    <name type="scientific">Verticiella sediminum</name>
    <dbReference type="NCBI Taxonomy" id="1247510"/>
    <lineage>
        <taxon>Bacteria</taxon>
        <taxon>Pseudomonadati</taxon>
        <taxon>Pseudomonadota</taxon>
        <taxon>Betaproteobacteria</taxon>
        <taxon>Burkholderiales</taxon>
        <taxon>Alcaligenaceae</taxon>
        <taxon>Verticiella</taxon>
    </lineage>
</organism>
<dbReference type="PANTHER" id="PTHR30438">
    <property type="entry name" value="36 KDA ANTIGEN-RELATED"/>
    <property type="match status" value="1"/>
</dbReference>
<dbReference type="SUPFAM" id="SSF111369">
    <property type="entry name" value="HlyD-like secretion proteins"/>
    <property type="match status" value="2"/>
</dbReference>
<reference evidence="4 5" key="1">
    <citation type="submission" date="2019-07" db="EMBL/GenBank/DDBJ databases">
        <title>Qingshengfaniella alkalisoli gen. nov., sp. nov., isolated from saline soil.</title>
        <authorList>
            <person name="Xu L."/>
            <person name="Huang X.-X."/>
            <person name="Sun J.-Q."/>
        </authorList>
    </citation>
    <scope>NUCLEOTIDE SEQUENCE [LARGE SCALE GENOMIC DNA]</scope>
    <source>
        <strain evidence="4 5">DSM 27279</strain>
    </source>
</reference>
<name>A0A556AYC4_9BURK</name>
<sequence length="349" mass="37063">MIEPAPSTTDTPASAPSPSPPSRARRLAALLLGLLLVAVIAAGLWLASRPAPGQVQGMVDADSVNVAAKITARVASLAVREGARVDAGQILFELDSPEVAAKASQARAAVAAAQAVADKADEGARSEDIRAAQANWKRAVAGAELARATYRRVDNLYREGVLTRQKRDEALAQARSSDELANAARAQYDQALAGARLEDKAAAQAQVRQAEGALAEVEAAREETRGRSPQAGEVSKRMADVGELVPAGFPVFTIVDVDHPWVAFYLREDDMGGVGMGGRLRGTIPALAGRSAEFEVYFINPAGEYATWRATRQSSGYDVRSFEVRARPVEPIAGLRPGMSVLYPWPPTR</sequence>
<evidence type="ECO:0000313" key="4">
    <source>
        <dbReference type="EMBL" id="TSH97931.1"/>
    </source>
</evidence>
<evidence type="ECO:0000313" key="5">
    <source>
        <dbReference type="Proteomes" id="UP000318405"/>
    </source>
</evidence>